<dbReference type="AlphaFoldDB" id="A0A251U1M5"/>
<sequence>MNRGRTLEHKLFTPVRNLQPAHDLYKNLHLQPAPIPWMNSHTLREGVHRIS</sequence>
<reference evidence="2" key="1">
    <citation type="journal article" date="2017" name="Nature">
        <title>The sunflower genome provides insights into oil metabolism, flowering and Asterid evolution.</title>
        <authorList>
            <person name="Badouin H."/>
            <person name="Gouzy J."/>
            <person name="Grassa C.J."/>
            <person name="Murat F."/>
            <person name="Staton S.E."/>
            <person name="Cottret L."/>
            <person name="Lelandais-Briere C."/>
            <person name="Owens G.L."/>
            <person name="Carrere S."/>
            <person name="Mayjonade B."/>
            <person name="Legrand L."/>
            <person name="Gill N."/>
            <person name="Kane N.C."/>
            <person name="Bowers J.E."/>
            <person name="Hubner S."/>
            <person name="Bellec A."/>
            <person name="Berard A."/>
            <person name="Berges H."/>
            <person name="Blanchet N."/>
            <person name="Boniface M.C."/>
            <person name="Brunel D."/>
            <person name="Catrice O."/>
            <person name="Chaidir N."/>
            <person name="Claudel C."/>
            <person name="Donnadieu C."/>
            <person name="Faraut T."/>
            <person name="Fievet G."/>
            <person name="Helmstetter N."/>
            <person name="King M."/>
            <person name="Knapp S.J."/>
            <person name="Lai Z."/>
            <person name="Le Paslier M.C."/>
            <person name="Lippi Y."/>
            <person name="Lorenzon L."/>
            <person name="Mandel J.R."/>
            <person name="Marage G."/>
            <person name="Marchand G."/>
            <person name="Marquand E."/>
            <person name="Bret-Mestries E."/>
            <person name="Morien E."/>
            <person name="Nambeesan S."/>
            <person name="Nguyen T."/>
            <person name="Pegot-Espagnet P."/>
            <person name="Pouilly N."/>
            <person name="Raftis F."/>
            <person name="Sallet E."/>
            <person name="Schiex T."/>
            <person name="Thomas J."/>
            <person name="Vandecasteele C."/>
            <person name="Vares D."/>
            <person name="Vear F."/>
            <person name="Vautrin S."/>
            <person name="Crespi M."/>
            <person name="Mangin B."/>
            <person name="Burke J.M."/>
            <person name="Salse J."/>
            <person name="Munos S."/>
            <person name="Vincourt P."/>
            <person name="Rieseberg L.H."/>
            <person name="Langlade N.B."/>
        </authorList>
    </citation>
    <scope>NUCLEOTIDE SEQUENCE [LARGE SCALE GENOMIC DNA]</scope>
    <source>
        <strain evidence="2">cv. SF193</strain>
    </source>
</reference>
<gene>
    <name evidence="1" type="ORF">HannXRQ_Chr08g0207831</name>
</gene>
<dbReference type="Proteomes" id="UP000215914">
    <property type="component" value="Chromosome 8"/>
</dbReference>
<dbReference type="EMBL" id="CM007897">
    <property type="protein sequence ID" value="OTG17054.1"/>
    <property type="molecule type" value="Genomic_DNA"/>
</dbReference>
<dbReference type="InParanoid" id="A0A251U1M5"/>
<evidence type="ECO:0000313" key="2">
    <source>
        <dbReference type="Proteomes" id="UP000215914"/>
    </source>
</evidence>
<protein>
    <submittedName>
        <fullName evidence="1">Uncharacterized protein</fullName>
    </submittedName>
</protein>
<proteinExistence type="predicted"/>
<name>A0A251U1M5_HELAN</name>
<accession>A0A251U1M5</accession>
<organism evidence="1 2">
    <name type="scientific">Helianthus annuus</name>
    <name type="common">Common sunflower</name>
    <dbReference type="NCBI Taxonomy" id="4232"/>
    <lineage>
        <taxon>Eukaryota</taxon>
        <taxon>Viridiplantae</taxon>
        <taxon>Streptophyta</taxon>
        <taxon>Embryophyta</taxon>
        <taxon>Tracheophyta</taxon>
        <taxon>Spermatophyta</taxon>
        <taxon>Magnoliopsida</taxon>
        <taxon>eudicotyledons</taxon>
        <taxon>Gunneridae</taxon>
        <taxon>Pentapetalae</taxon>
        <taxon>asterids</taxon>
        <taxon>campanulids</taxon>
        <taxon>Asterales</taxon>
        <taxon>Asteraceae</taxon>
        <taxon>Asteroideae</taxon>
        <taxon>Heliantheae alliance</taxon>
        <taxon>Heliantheae</taxon>
        <taxon>Helianthus</taxon>
    </lineage>
</organism>
<keyword evidence="2" id="KW-1185">Reference proteome</keyword>
<evidence type="ECO:0000313" key="1">
    <source>
        <dbReference type="EMBL" id="OTG17054.1"/>
    </source>
</evidence>